<dbReference type="PaxDb" id="8030-ENSSSAP00000072801"/>
<evidence type="ECO:0000256" key="1">
    <source>
        <dbReference type="ARBA" id="ARBA00004613"/>
    </source>
</evidence>
<comment type="subcellular location">
    <subcellularLocation>
        <location evidence="1">Secreted</location>
    </subcellularLocation>
</comment>
<keyword evidence="7" id="KW-1015">Disulfide bond</keyword>
<evidence type="ECO:0000256" key="4">
    <source>
        <dbReference type="ARBA" id="ARBA00022525"/>
    </source>
</evidence>
<reference evidence="17" key="1">
    <citation type="submission" date="2025-08" db="UniProtKB">
        <authorList>
            <consortium name="RefSeq"/>
        </authorList>
    </citation>
    <scope>IDENTIFICATION</scope>
</reference>
<evidence type="ECO:0000259" key="14">
    <source>
        <dbReference type="Pfam" id="PF00135"/>
    </source>
</evidence>
<evidence type="ECO:0000313" key="17">
    <source>
        <dbReference type="RefSeq" id="XP_014070725.1"/>
    </source>
</evidence>
<dbReference type="GO" id="GO:0019695">
    <property type="term" value="P:choline metabolic process"/>
    <property type="evidence" value="ECO:0007669"/>
    <property type="project" value="TreeGrafter"/>
</dbReference>
<keyword evidence="4" id="KW-0964">Secreted</keyword>
<dbReference type="SUPFAM" id="SSF53474">
    <property type="entry name" value="alpha/beta-Hydrolases"/>
    <property type="match status" value="1"/>
</dbReference>
<dbReference type="EC" id="3.1.1.-" evidence="13"/>
<feature type="domain" description="Acetylcholinesterase tetramerisation" evidence="15">
    <location>
        <begin position="609"/>
        <end position="649"/>
    </location>
</feature>
<evidence type="ECO:0000256" key="7">
    <source>
        <dbReference type="ARBA" id="ARBA00023157"/>
    </source>
</evidence>
<dbReference type="RefSeq" id="XP_014070725.1">
    <property type="nucleotide sequence ID" value="XM_014215250.2"/>
</dbReference>
<evidence type="ECO:0000256" key="9">
    <source>
        <dbReference type="ARBA" id="ARBA00036543"/>
    </source>
</evidence>
<gene>
    <name evidence="17" type="primary">LOC106613213</name>
</gene>
<dbReference type="GO" id="GO:0005886">
    <property type="term" value="C:plasma membrane"/>
    <property type="evidence" value="ECO:0007669"/>
    <property type="project" value="TreeGrafter"/>
</dbReference>
<comment type="similarity">
    <text evidence="2 13">Belongs to the type-B carboxylesterase/lipase family.</text>
</comment>
<evidence type="ECO:0000256" key="6">
    <source>
        <dbReference type="ARBA" id="ARBA00022801"/>
    </source>
</evidence>
<keyword evidence="3" id="KW-0719">Serine esterase</keyword>
<evidence type="ECO:0000256" key="2">
    <source>
        <dbReference type="ARBA" id="ARBA00005964"/>
    </source>
</evidence>
<proteinExistence type="inferred from homology"/>
<protein>
    <recommendedName>
        <fullName evidence="13">Carboxylic ester hydrolase</fullName>
        <ecNumber evidence="13">3.1.1.-</ecNumber>
    </recommendedName>
</protein>
<dbReference type="PROSITE" id="PS00941">
    <property type="entry name" value="CARBOXYLESTERASE_B_2"/>
    <property type="match status" value="1"/>
</dbReference>
<dbReference type="InterPro" id="IPR002018">
    <property type="entry name" value="CarbesteraseB"/>
</dbReference>
<evidence type="ECO:0000256" key="5">
    <source>
        <dbReference type="ARBA" id="ARBA00022553"/>
    </source>
</evidence>
<comment type="function">
    <text evidence="10">Esterase with broad substrate specificity. Contributes to the inactivation of the neurotransmitter acetylcholine. Can degrade neurotoxic organophosphate esters.</text>
</comment>
<sequence length="656" mass="73956">MHWPRYTPLQPQISLSRITEERRNQRGPERVTMVTTHTHITLSLLLFHILPATTTQVDDLIDDVIVATNRGRVRGTRLPVPGGGYVRAFLGIPYGNPPIGELRFRPPQPADGWTGVLHATRYPNSCLQPQDTLFPGFRGAEMWNPNTKMSEDCLYLNIWTPPPLFKTHPKRPKSSPPGSSLAPVMVWIYGGGFTTGTASLDLYDGQFLSQSEGVVVVSMNYRLGPLGFLSLPESEGVRGNAGMLDQRLALYWVANNIAAFGGDPSKVTLFGESAGSASVGLHLLSPGSHGLFNRAILQSGSPNTPWAVITQQQAWNRSLSLGRLLGCPLAPLAVLEQCLQRAHPEDIIKQQYSVLSLPTLLALPFPPSVDHNFLPDMPEVLLRTGHFLKTEVLIGLNQDEGTYFLVYGAPGYDITSQSLISRENFLKGVDLVLPGFSDVTRETAIFQYTDWSDENSGMKNRDLLGRMLGDRDFNCPVLEFAQRYTEHGGKARLFLFDHHSSTNPWPAWMGVMHGYEIEFVFGMPLNRTLGYLEEEVVMSRRMMKYWANMARTGNPSIEEGDWPLFTVDQQEYITLNSSPPHTQKRLAAHQCQFWNNFLPKLQDITVSVDELEQQWRNHFHRWMSYMLEWKNYYSDHSLSSPEGQKQQDCDQRPLEP</sequence>
<dbReference type="GeneID" id="106613213"/>
<dbReference type="GO" id="GO:0005615">
    <property type="term" value="C:extracellular space"/>
    <property type="evidence" value="ECO:0007669"/>
    <property type="project" value="TreeGrafter"/>
</dbReference>
<organism evidence="16 17">
    <name type="scientific">Salmo salar</name>
    <name type="common">Atlantic salmon</name>
    <dbReference type="NCBI Taxonomy" id="8030"/>
    <lineage>
        <taxon>Eukaryota</taxon>
        <taxon>Metazoa</taxon>
        <taxon>Chordata</taxon>
        <taxon>Craniata</taxon>
        <taxon>Vertebrata</taxon>
        <taxon>Euteleostomi</taxon>
        <taxon>Actinopterygii</taxon>
        <taxon>Neopterygii</taxon>
        <taxon>Teleostei</taxon>
        <taxon>Protacanthopterygii</taxon>
        <taxon>Salmoniformes</taxon>
        <taxon>Salmonidae</taxon>
        <taxon>Salmoninae</taxon>
        <taxon>Salmo</taxon>
    </lineage>
</organism>
<dbReference type="InterPro" id="IPR014788">
    <property type="entry name" value="AChE_tetra"/>
</dbReference>
<feature type="active site" description="Acyl-ester intermediate" evidence="12">
    <location>
        <position position="273"/>
    </location>
</feature>
<keyword evidence="16" id="KW-1185">Reference proteome</keyword>
<keyword evidence="5" id="KW-0597">Phosphoprotein</keyword>
<dbReference type="InterPro" id="IPR019819">
    <property type="entry name" value="Carboxylesterase_B_CS"/>
</dbReference>
<evidence type="ECO:0000256" key="11">
    <source>
        <dbReference type="ARBA" id="ARBA00038819"/>
    </source>
</evidence>
<dbReference type="PANTHER" id="PTHR43918">
    <property type="entry name" value="ACETYLCHOLINESTERASE"/>
    <property type="match status" value="1"/>
</dbReference>
<feature type="active site" description="Charge relay system" evidence="12">
    <location>
        <position position="400"/>
    </location>
</feature>
<dbReference type="STRING" id="8030.ENSSSAP00000072801"/>
<dbReference type="InterPro" id="IPR000997">
    <property type="entry name" value="Cholinesterase"/>
</dbReference>
<dbReference type="InterPro" id="IPR050654">
    <property type="entry name" value="AChE-related_enzymes"/>
</dbReference>
<evidence type="ECO:0000256" key="13">
    <source>
        <dbReference type="RuleBase" id="RU361235"/>
    </source>
</evidence>
<dbReference type="ESTHER" id="salsa-a0a1s3t2a6">
    <property type="family name" value="BCHE"/>
</dbReference>
<dbReference type="FunFam" id="3.40.50.1820:FF:000029">
    <property type="entry name" value="Acetylcholinesterase"/>
    <property type="match status" value="1"/>
</dbReference>
<dbReference type="GO" id="GO:0003990">
    <property type="term" value="F:acetylcholinesterase activity"/>
    <property type="evidence" value="ECO:0007669"/>
    <property type="project" value="TreeGrafter"/>
</dbReference>
<evidence type="ECO:0000256" key="10">
    <source>
        <dbReference type="ARBA" id="ARBA00037444"/>
    </source>
</evidence>
<feature type="domain" description="Carboxylesterase type B" evidence="14">
    <location>
        <begin position="63"/>
        <end position="594"/>
    </location>
</feature>
<dbReference type="KEGG" id="sasa:106613213"/>
<keyword evidence="6 13" id="KW-0378">Hydrolase</keyword>
<dbReference type="GO" id="GO:0006581">
    <property type="term" value="P:acetylcholine catabolic process"/>
    <property type="evidence" value="ECO:0007669"/>
    <property type="project" value="TreeGrafter"/>
</dbReference>
<dbReference type="Bgee" id="ENSSSAG00000064152">
    <property type="expression patterns" value="Expressed in midgut and 10 other cell types or tissues"/>
</dbReference>
<evidence type="ECO:0000256" key="8">
    <source>
        <dbReference type="ARBA" id="ARBA00023180"/>
    </source>
</evidence>
<comment type="subunit">
    <text evidence="11">Homotetramer; disulfide-linked. Dimer of dimers.</text>
</comment>
<dbReference type="Gene3D" id="3.40.50.1820">
    <property type="entry name" value="alpha/beta hydrolase"/>
    <property type="match status" value="1"/>
</dbReference>
<dbReference type="Pfam" id="PF08674">
    <property type="entry name" value="AChE_tetra"/>
    <property type="match status" value="1"/>
</dbReference>
<evidence type="ECO:0000259" key="15">
    <source>
        <dbReference type="Pfam" id="PF08674"/>
    </source>
</evidence>
<name>A0A1S3T2A6_SALSA</name>
<feature type="active site" description="Charge relay system" evidence="12">
    <location>
        <position position="513"/>
    </location>
</feature>
<dbReference type="PANTHER" id="PTHR43918:SF5">
    <property type="entry name" value="CHOLINESTERASE"/>
    <property type="match status" value="1"/>
</dbReference>
<accession>A0A1S3T2A6</accession>
<comment type="catalytic activity">
    <reaction evidence="9">
        <text>an acylcholine + H2O = a carboxylate + choline + H(+)</text>
        <dbReference type="Rhea" id="RHEA:21964"/>
        <dbReference type="ChEBI" id="CHEBI:15354"/>
        <dbReference type="ChEBI" id="CHEBI:15377"/>
        <dbReference type="ChEBI" id="CHEBI:15378"/>
        <dbReference type="ChEBI" id="CHEBI:29067"/>
        <dbReference type="ChEBI" id="CHEBI:35287"/>
        <dbReference type="EC" id="3.1.1.8"/>
    </reaction>
</comment>
<dbReference type="PRINTS" id="PR00878">
    <property type="entry name" value="CHOLNESTRASE"/>
</dbReference>
<evidence type="ECO:0000256" key="12">
    <source>
        <dbReference type="PIRSR" id="PIRSR600997-1"/>
    </source>
</evidence>
<dbReference type="CDD" id="cd00312">
    <property type="entry name" value="Esterase_lipase"/>
    <property type="match status" value="1"/>
</dbReference>
<dbReference type="Proteomes" id="UP001652741">
    <property type="component" value="Chromosome ssa09"/>
</dbReference>
<evidence type="ECO:0000256" key="3">
    <source>
        <dbReference type="ARBA" id="ARBA00022487"/>
    </source>
</evidence>
<dbReference type="Pfam" id="PF00135">
    <property type="entry name" value="COesterase"/>
    <property type="match status" value="1"/>
</dbReference>
<keyword evidence="8" id="KW-0325">Glycoprotein</keyword>
<dbReference type="InterPro" id="IPR019826">
    <property type="entry name" value="Carboxylesterase_B_AS"/>
</dbReference>
<dbReference type="AlphaFoldDB" id="A0A1S3T2A6"/>
<dbReference type="OrthoDB" id="9000293at2759"/>
<evidence type="ECO:0000313" key="16">
    <source>
        <dbReference type="Proteomes" id="UP001652741"/>
    </source>
</evidence>
<dbReference type="InterPro" id="IPR029058">
    <property type="entry name" value="AB_hydrolase_fold"/>
</dbReference>
<dbReference type="PROSITE" id="PS00122">
    <property type="entry name" value="CARBOXYLESTERASE_B_1"/>
    <property type="match status" value="1"/>
</dbReference>